<dbReference type="GO" id="GO:0006310">
    <property type="term" value="P:DNA recombination"/>
    <property type="evidence" value="ECO:0007669"/>
    <property type="project" value="UniProtKB-KW"/>
</dbReference>
<keyword evidence="4" id="KW-0233">DNA recombination</keyword>
<dbReference type="Gene3D" id="1.10.150.130">
    <property type="match status" value="1"/>
</dbReference>
<keyword evidence="2" id="KW-0229">DNA integration</keyword>
<keyword evidence="7" id="KW-1185">Reference proteome</keyword>
<proteinExistence type="inferred from homology"/>
<dbReference type="InterPro" id="IPR011010">
    <property type="entry name" value="DNA_brk_join_enz"/>
</dbReference>
<evidence type="ECO:0000313" key="6">
    <source>
        <dbReference type="EMBL" id="PWR24536.1"/>
    </source>
</evidence>
<evidence type="ECO:0000256" key="2">
    <source>
        <dbReference type="ARBA" id="ARBA00022908"/>
    </source>
</evidence>
<evidence type="ECO:0000256" key="3">
    <source>
        <dbReference type="ARBA" id="ARBA00023125"/>
    </source>
</evidence>
<accession>A0A317EE48</accession>
<dbReference type="RefSeq" id="WP_109904062.1">
    <property type="nucleotide sequence ID" value="NZ_QGLE01000003.1"/>
</dbReference>
<keyword evidence="3" id="KW-0238">DNA-binding</keyword>
<name>A0A317EE48_9PROT</name>
<dbReference type="Proteomes" id="UP000245461">
    <property type="component" value="Unassembled WGS sequence"/>
</dbReference>
<evidence type="ECO:0000313" key="7">
    <source>
        <dbReference type="Proteomes" id="UP000245461"/>
    </source>
</evidence>
<dbReference type="GO" id="GO:0015074">
    <property type="term" value="P:DNA integration"/>
    <property type="evidence" value="ECO:0007669"/>
    <property type="project" value="UniProtKB-KW"/>
</dbReference>
<dbReference type="Pfam" id="PF00589">
    <property type="entry name" value="Phage_integrase"/>
    <property type="match status" value="1"/>
</dbReference>
<comment type="similarity">
    <text evidence="1">Belongs to the 'phage' integrase family.</text>
</comment>
<dbReference type="InterPro" id="IPR013762">
    <property type="entry name" value="Integrase-like_cat_sf"/>
</dbReference>
<dbReference type="AlphaFoldDB" id="A0A317EE48"/>
<dbReference type="PANTHER" id="PTHR30349:SF64">
    <property type="entry name" value="PROPHAGE INTEGRASE INTD-RELATED"/>
    <property type="match status" value="1"/>
</dbReference>
<reference evidence="6 7" key="1">
    <citation type="submission" date="2018-05" db="EMBL/GenBank/DDBJ databases">
        <title>Zavarzinia sp. HR-AS.</title>
        <authorList>
            <person name="Lee Y."/>
            <person name="Jeon C.O."/>
        </authorList>
    </citation>
    <scope>NUCLEOTIDE SEQUENCE [LARGE SCALE GENOMIC DNA]</scope>
    <source>
        <strain evidence="6 7">HR-AS</strain>
    </source>
</reference>
<gene>
    <name evidence="6" type="ORF">DKG74_06950</name>
</gene>
<dbReference type="SUPFAM" id="SSF56349">
    <property type="entry name" value="DNA breaking-rejoining enzymes"/>
    <property type="match status" value="1"/>
</dbReference>
<dbReference type="GO" id="GO:0003677">
    <property type="term" value="F:DNA binding"/>
    <property type="evidence" value="ECO:0007669"/>
    <property type="project" value="UniProtKB-KW"/>
</dbReference>
<dbReference type="PROSITE" id="PS51898">
    <property type="entry name" value="TYR_RECOMBINASE"/>
    <property type="match status" value="1"/>
</dbReference>
<dbReference type="OrthoDB" id="7873969at2"/>
<sequence>MAKVDLKSVYKVVARGKTYYYAWKGKGAPRLHAAPGSDEFVAELESALSSRRKTDGRRVSDLIVSYRGSRDWDKLAPRTKIEWDRWLGRINDRFGPLSIKQFDRATIRPEITDWRDEWAKTPRAADMGMQVLSRLMSFAAAKGLILVNPCKGIAQIYEVDRSEIIWMAADFERLKAASSPEIYQAARLGALTGLRLSDLLKLSWSHVAPLAIEIRTGKSRGRRAALIPLHGELRELLAAIPKRATTVLTNTDGLPWRSGFTSSWQKAMKRAGLNLHFHDLRGTAATRLYVGGITIREIAEILAWSEDQVERLIDRYVKRDEILLDRIRRLDANAARTAPEKQSEKPSGDK</sequence>
<organism evidence="6 7">
    <name type="scientific">Zavarzinia aquatilis</name>
    <dbReference type="NCBI Taxonomy" id="2211142"/>
    <lineage>
        <taxon>Bacteria</taxon>
        <taxon>Pseudomonadati</taxon>
        <taxon>Pseudomonadota</taxon>
        <taxon>Alphaproteobacteria</taxon>
        <taxon>Rhodospirillales</taxon>
        <taxon>Zavarziniaceae</taxon>
        <taxon>Zavarzinia</taxon>
    </lineage>
</organism>
<evidence type="ECO:0000256" key="4">
    <source>
        <dbReference type="ARBA" id="ARBA00023172"/>
    </source>
</evidence>
<feature type="domain" description="Tyr recombinase" evidence="5">
    <location>
        <begin position="152"/>
        <end position="329"/>
    </location>
</feature>
<comment type="caution">
    <text evidence="6">The sequence shown here is derived from an EMBL/GenBank/DDBJ whole genome shotgun (WGS) entry which is preliminary data.</text>
</comment>
<dbReference type="InterPro" id="IPR002104">
    <property type="entry name" value="Integrase_catalytic"/>
</dbReference>
<dbReference type="PANTHER" id="PTHR30349">
    <property type="entry name" value="PHAGE INTEGRASE-RELATED"/>
    <property type="match status" value="1"/>
</dbReference>
<dbReference type="InterPro" id="IPR010998">
    <property type="entry name" value="Integrase_recombinase_N"/>
</dbReference>
<dbReference type="EMBL" id="QGLE01000003">
    <property type="protein sequence ID" value="PWR24536.1"/>
    <property type="molecule type" value="Genomic_DNA"/>
</dbReference>
<dbReference type="Gene3D" id="1.10.443.10">
    <property type="entry name" value="Intergrase catalytic core"/>
    <property type="match status" value="1"/>
</dbReference>
<evidence type="ECO:0000259" key="5">
    <source>
        <dbReference type="PROSITE" id="PS51898"/>
    </source>
</evidence>
<protein>
    <submittedName>
        <fullName evidence="6">Integrase</fullName>
    </submittedName>
</protein>
<dbReference type="CDD" id="cd00796">
    <property type="entry name" value="INT_Rci_Hp1_C"/>
    <property type="match status" value="1"/>
</dbReference>
<evidence type="ECO:0000256" key="1">
    <source>
        <dbReference type="ARBA" id="ARBA00008857"/>
    </source>
</evidence>
<dbReference type="InterPro" id="IPR050090">
    <property type="entry name" value="Tyrosine_recombinase_XerCD"/>
</dbReference>